<dbReference type="InterPro" id="IPR001518">
    <property type="entry name" value="Arginosuc_synth"/>
</dbReference>
<comment type="subunit">
    <text evidence="2 9">Homotetramer.</text>
</comment>
<dbReference type="NCBIfam" id="TIGR00032">
    <property type="entry name" value="argG"/>
    <property type="match status" value="1"/>
</dbReference>
<feature type="binding site" evidence="9">
    <location>
        <position position="268"/>
    </location>
    <ligand>
        <name>L-citrulline</name>
        <dbReference type="ChEBI" id="CHEBI:57743"/>
    </ligand>
</feature>
<reference evidence="14 15" key="1">
    <citation type="submission" date="2017-11" db="EMBL/GenBank/DDBJ databases">
        <title>Evolution of Phototrophy in the Chloroflexi Phylum Driven by Horizontal Gene Transfer.</title>
        <authorList>
            <person name="Ward L.M."/>
            <person name="Hemp J."/>
            <person name="Shih P.M."/>
            <person name="Mcglynn S.E."/>
            <person name="Fischer W."/>
        </authorList>
    </citation>
    <scope>NUCLEOTIDE SEQUENCE [LARGE SCALE GENOMIC DNA]</scope>
    <source>
        <strain evidence="13">CP1_1M</strain>
        <strain evidence="12">JP3_13</strain>
    </source>
</reference>
<feature type="binding site" evidence="9">
    <location>
        <position position="183"/>
    </location>
    <ligand>
        <name>L-citrulline</name>
        <dbReference type="ChEBI" id="CHEBI:57743"/>
    </ligand>
</feature>
<feature type="binding site" evidence="9">
    <location>
        <position position="129"/>
    </location>
    <ligand>
        <name>L-aspartate</name>
        <dbReference type="ChEBI" id="CHEBI:29991"/>
    </ligand>
</feature>
<feature type="binding site" evidence="9">
    <location>
        <position position="41"/>
    </location>
    <ligand>
        <name>ATP</name>
        <dbReference type="ChEBI" id="CHEBI:30616"/>
    </ligand>
</feature>
<dbReference type="Proteomes" id="UP000228947">
    <property type="component" value="Unassembled WGS sequence"/>
</dbReference>
<comment type="pathway">
    <text evidence="1 9">Amino-acid biosynthesis; L-arginine biosynthesis; L-arginine from L-ornithine and carbamoyl phosphate: step 2/3.</text>
</comment>
<dbReference type="InterPro" id="IPR024074">
    <property type="entry name" value="AS_cat/multimer_dom_body"/>
</dbReference>
<feature type="binding site" evidence="9">
    <location>
        <position position="128"/>
    </location>
    <ligand>
        <name>L-citrulline</name>
        <dbReference type="ChEBI" id="CHEBI:57743"/>
    </ligand>
</feature>
<feature type="binding site" evidence="9">
    <location>
        <position position="192"/>
    </location>
    <ligand>
        <name>L-citrulline</name>
        <dbReference type="ChEBI" id="CHEBI:57743"/>
    </ligand>
</feature>
<name>A0A2M8Q0U8_9CHLR</name>
<evidence type="ECO:0000256" key="1">
    <source>
        <dbReference type="ARBA" id="ARBA00004967"/>
    </source>
</evidence>
<dbReference type="EMBL" id="PGTL01000001">
    <property type="protein sequence ID" value="PJF43412.1"/>
    <property type="molecule type" value="Genomic_DNA"/>
</dbReference>
<comment type="subcellular location">
    <subcellularLocation>
        <location evidence="9">Cytoplasm</location>
    </subcellularLocation>
</comment>
<evidence type="ECO:0000256" key="4">
    <source>
        <dbReference type="ARBA" id="ARBA00022571"/>
    </source>
</evidence>
<evidence type="ECO:0000256" key="2">
    <source>
        <dbReference type="ARBA" id="ARBA00011881"/>
    </source>
</evidence>
<dbReference type="UniPathway" id="UPA00068">
    <property type="reaction ID" value="UER00113"/>
</dbReference>
<evidence type="ECO:0000256" key="9">
    <source>
        <dbReference type="HAMAP-Rule" id="MF_00005"/>
    </source>
</evidence>
<dbReference type="AlphaFoldDB" id="A0A2M8Q0U8"/>
<feature type="binding site" evidence="9">
    <location>
        <position position="92"/>
    </location>
    <ligand>
        <name>L-citrulline</name>
        <dbReference type="ChEBI" id="CHEBI:57743"/>
    </ligand>
</feature>
<keyword evidence="4 9" id="KW-0055">Arginine biosynthesis</keyword>
<dbReference type="Pfam" id="PF00764">
    <property type="entry name" value="Arginosuc_synth"/>
    <property type="match status" value="1"/>
</dbReference>
<dbReference type="CDD" id="cd01999">
    <property type="entry name" value="ASS"/>
    <property type="match status" value="1"/>
</dbReference>
<dbReference type="InterPro" id="IPR048267">
    <property type="entry name" value="Arginosuc_syn_N"/>
</dbReference>
<dbReference type="GO" id="GO:0000050">
    <property type="term" value="P:urea cycle"/>
    <property type="evidence" value="ECO:0007669"/>
    <property type="project" value="TreeGrafter"/>
</dbReference>
<gene>
    <name evidence="9" type="primary">argG</name>
    <name evidence="12" type="ORF">CUN49_08495</name>
    <name evidence="13" type="ORF">CUN50_00370</name>
</gene>
<dbReference type="EMBL" id="PGTM01000105">
    <property type="protein sequence ID" value="PJF35843.1"/>
    <property type="molecule type" value="Genomic_DNA"/>
</dbReference>
<dbReference type="InterPro" id="IPR018223">
    <property type="entry name" value="Arginosuc_synth_CS"/>
</dbReference>
<evidence type="ECO:0000256" key="5">
    <source>
        <dbReference type="ARBA" id="ARBA00022598"/>
    </source>
</evidence>
<dbReference type="GO" id="GO:0005524">
    <property type="term" value="F:ATP binding"/>
    <property type="evidence" value="ECO:0007669"/>
    <property type="project" value="UniProtKB-UniRule"/>
</dbReference>
<keyword evidence="6 9" id="KW-0028">Amino-acid biosynthesis</keyword>
<comment type="similarity">
    <text evidence="9">Belongs to the argininosuccinate synthase family. Type 1 subfamily.</text>
</comment>
<dbReference type="InterPro" id="IPR048268">
    <property type="entry name" value="Arginosuc_syn_C"/>
</dbReference>
<dbReference type="GO" id="GO:0006526">
    <property type="term" value="P:L-arginine biosynthetic process"/>
    <property type="evidence" value="ECO:0007669"/>
    <property type="project" value="UniProtKB-UniRule"/>
</dbReference>
<dbReference type="GO" id="GO:0000053">
    <property type="term" value="P:argininosuccinate metabolic process"/>
    <property type="evidence" value="ECO:0007669"/>
    <property type="project" value="TreeGrafter"/>
</dbReference>
<evidence type="ECO:0000313" key="12">
    <source>
        <dbReference type="EMBL" id="PJF35843.1"/>
    </source>
</evidence>
<protein>
    <recommendedName>
        <fullName evidence="3 9">Argininosuccinate synthase</fullName>
        <ecNumber evidence="3 9">6.3.4.5</ecNumber>
    </recommendedName>
    <alternativeName>
        <fullName evidence="9">Citrulline--aspartate ligase</fullName>
    </alternativeName>
</protein>
<proteinExistence type="inferred from homology"/>
<comment type="caution">
    <text evidence="13">The sequence shown here is derived from an EMBL/GenBank/DDBJ whole genome shotgun (WGS) entry which is preliminary data.</text>
</comment>
<evidence type="ECO:0000256" key="3">
    <source>
        <dbReference type="ARBA" id="ARBA00012286"/>
    </source>
</evidence>
<dbReference type="Gene3D" id="3.90.1260.10">
    <property type="entry name" value="Argininosuccinate synthetase, chain A, domain 2"/>
    <property type="match status" value="1"/>
</dbReference>
<dbReference type="Pfam" id="PF20979">
    <property type="entry name" value="Arginosuc_syn_C"/>
    <property type="match status" value="1"/>
</dbReference>
<comment type="catalytic activity">
    <reaction evidence="9">
        <text>L-citrulline + L-aspartate + ATP = 2-(N(omega)-L-arginino)succinate + AMP + diphosphate + H(+)</text>
        <dbReference type="Rhea" id="RHEA:10932"/>
        <dbReference type="ChEBI" id="CHEBI:15378"/>
        <dbReference type="ChEBI" id="CHEBI:29991"/>
        <dbReference type="ChEBI" id="CHEBI:30616"/>
        <dbReference type="ChEBI" id="CHEBI:33019"/>
        <dbReference type="ChEBI" id="CHEBI:57472"/>
        <dbReference type="ChEBI" id="CHEBI:57743"/>
        <dbReference type="ChEBI" id="CHEBI:456215"/>
        <dbReference type="EC" id="6.3.4.5"/>
    </reaction>
</comment>
<dbReference type="PANTHER" id="PTHR11587:SF2">
    <property type="entry name" value="ARGININOSUCCINATE SYNTHASE"/>
    <property type="match status" value="1"/>
</dbReference>
<evidence type="ECO:0000256" key="8">
    <source>
        <dbReference type="ARBA" id="ARBA00022840"/>
    </source>
</evidence>
<dbReference type="FunFam" id="3.90.1260.10:FF:000007">
    <property type="entry name" value="Argininosuccinate synthase"/>
    <property type="match status" value="1"/>
</dbReference>
<dbReference type="Gene3D" id="1.20.5.470">
    <property type="entry name" value="Single helix bin"/>
    <property type="match status" value="1"/>
</dbReference>
<feature type="binding site" evidence="9">
    <location>
        <position position="132"/>
    </location>
    <ligand>
        <name>L-citrulline</name>
        <dbReference type="ChEBI" id="CHEBI:57743"/>
    </ligand>
</feature>
<keyword evidence="5 9" id="KW-0436">Ligase</keyword>
<feature type="binding site" evidence="9">
    <location>
        <position position="280"/>
    </location>
    <ligand>
        <name>L-citrulline</name>
        <dbReference type="ChEBI" id="CHEBI:57743"/>
    </ligand>
</feature>
<accession>A0A2M8Q0U8</accession>
<dbReference type="PROSITE" id="PS00565">
    <property type="entry name" value="ARGININOSUCCIN_SYN_2"/>
    <property type="match status" value="1"/>
</dbReference>
<dbReference type="SUPFAM" id="SSF52402">
    <property type="entry name" value="Adenine nucleotide alpha hydrolases-like"/>
    <property type="match status" value="1"/>
</dbReference>
<dbReference type="FunFam" id="3.40.50.620:FF:000019">
    <property type="entry name" value="Argininosuccinate synthase"/>
    <property type="match status" value="1"/>
</dbReference>
<dbReference type="PANTHER" id="PTHR11587">
    <property type="entry name" value="ARGININOSUCCINATE SYNTHASE"/>
    <property type="match status" value="1"/>
</dbReference>
<feature type="binding site" evidence="9">
    <location>
        <position position="128"/>
    </location>
    <ligand>
        <name>L-aspartate</name>
        <dbReference type="ChEBI" id="CHEBI:29991"/>
    </ligand>
</feature>
<keyword evidence="8 9" id="KW-0067">ATP-binding</keyword>
<feature type="binding site" evidence="9">
    <location>
        <position position="124"/>
    </location>
    <ligand>
        <name>L-aspartate</name>
        <dbReference type="ChEBI" id="CHEBI:29991"/>
    </ligand>
</feature>
<dbReference type="Gene3D" id="3.40.50.620">
    <property type="entry name" value="HUPs"/>
    <property type="match status" value="1"/>
</dbReference>
<keyword evidence="7 9" id="KW-0547">Nucleotide-binding</keyword>
<accession>A0A2M8PE65</accession>
<dbReference type="HAMAP" id="MF_00005">
    <property type="entry name" value="Arg_succ_synth_type1"/>
    <property type="match status" value="1"/>
</dbReference>
<dbReference type="InterPro" id="IPR023434">
    <property type="entry name" value="Arginosuc_synth_type_1_subfam"/>
</dbReference>
<dbReference type="NCBIfam" id="NF001770">
    <property type="entry name" value="PRK00509.1"/>
    <property type="match status" value="1"/>
</dbReference>
<keyword evidence="9" id="KW-0963">Cytoplasm</keyword>
<dbReference type="EC" id="6.3.4.5" evidence="3 9"/>
<feature type="domain" description="Arginosuccinate synthase C-terminal" evidence="11">
    <location>
        <begin position="182"/>
        <end position="399"/>
    </location>
</feature>
<dbReference type="SUPFAM" id="SSF69864">
    <property type="entry name" value="Argininosuccinate synthetase, C-terminal domain"/>
    <property type="match status" value="1"/>
</dbReference>
<feature type="binding site" evidence="9">
    <location>
        <position position="97"/>
    </location>
    <ligand>
        <name>L-citrulline</name>
        <dbReference type="ChEBI" id="CHEBI:57743"/>
    </ligand>
</feature>
<feature type="binding site" evidence="9">
    <location>
        <position position="122"/>
    </location>
    <ligand>
        <name>ATP</name>
        <dbReference type="ChEBI" id="CHEBI:30616"/>
    </ligand>
</feature>
<dbReference type="InterPro" id="IPR014729">
    <property type="entry name" value="Rossmann-like_a/b/a_fold"/>
</dbReference>
<sequence>MARKHPQYKKVVLAYSGGLDTSVIVPWLRETYNVEVICFTADLGQAEELDGLEEKALKSGASKLIVRDVRREFLTDFILPTMRAGAIYEREYLLGTSFARPLIAKHMVEIAEQEGADAVAHGATGKGNDQVRFEVSVMALNPKLGIIAPWRDDKWSIRSREDAVKYAEERGIPVSATLKSIYSRDRNLFHMSHEGGLLENPWAKPEESMFVLTASPQAAPDQTESIEISFKEGVPVALDGAPMDILDLFMTLNDLGAKHGIGRVDMVENRLVGMKSRGVYETPGGTILYKAHQALESICLDKATLHMKLQLAIKYAELVYNGQWYSPLREALDAFVNVTQRTMTGDVRLELYKGNVIVSGRRSPFSLYREDYASFGRMDIYDQQDAEGFINLFGLPNKIEALIAQEGGGRSRYAAPDYSRFKRD</sequence>
<evidence type="ECO:0000313" key="14">
    <source>
        <dbReference type="Proteomes" id="UP000228947"/>
    </source>
</evidence>
<dbReference type="GO" id="GO:0005737">
    <property type="term" value="C:cytoplasm"/>
    <property type="evidence" value="ECO:0007669"/>
    <property type="project" value="UniProtKB-SubCell"/>
</dbReference>
<feature type="binding site" evidence="9">
    <location>
        <begin position="14"/>
        <end position="22"/>
    </location>
    <ligand>
        <name>ATP</name>
        <dbReference type="ChEBI" id="CHEBI:30616"/>
    </ligand>
</feature>
<evidence type="ECO:0000259" key="11">
    <source>
        <dbReference type="Pfam" id="PF20979"/>
    </source>
</evidence>
<dbReference type="PROSITE" id="PS00564">
    <property type="entry name" value="ARGININOSUCCIN_SYN_1"/>
    <property type="match status" value="1"/>
</dbReference>
<evidence type="ECO:0000256" key="7">
    <source>
        <dbReference type="ARBA" id="ARBA00022741"/>
    </source>
</evidence>
<organism evidence="13 14">
    <name type="scientific">Candidatus Thermofonsia Clade 1 bacterium</name>
    <dbReference type="NCBI Taxonomy" id="2364210"/>
    <lineage>
        <taxon>Bacteria</taxon>
        <taxon>Bacillati</taxon>
        <taxon>Chloroflexota</taxon>
        <taxon>Candidatus Thermofontia</taxon>
        <taxon>Candidatus Thermofonsia Clade 1</taxon>
    </lineage>
</organism>
<dbReference type="Proteomes" id="UP000229681">
    <property type="component" value="Unassembled WGS sequence"/>
</dbReference>
<dbReference type="GO" id="GO:0004055">
    <property type="term" value="F:argininosuccinate synthase activity"/>
    <property type="evidence" value="ECO:0007669"/>
    <property type="project" value="UniProtKB-UniRule"/>
</dbReference>
<evidence type="ECO:0000313" key="15">
    <source>
        <dbReference type="Proteomes" id="UP000229681"/>
    </source>
</evidence>
<feature type="domain" description="Arginosuccinate synthase-like N-terminal" evidence="10">
    <location>
        <begin position="10"/>
        <end position="173"/>
    </location>
</feature>
<evidence type="ECO:0000313" key="13">
    <source>
        <dbReference type="EMBL" id="PJF43412.1"/>
    </source>
</evidence>
<evidence type="ECO:0000259" key="10">
    <source>
        <dbReference type="Pfam" id="PF00764"/>
    </source>
</evidence>
<evidence type="ECO:0000256" key="6">
    <source>
        <dbReference type="ARBA" id="ARBA00022605"/>
    </source>
</evidence>